<protein>
    <submittedName>
        <fullName evidence="3">DUF1648 domain-containing protein</fullName>
    </submittedName>
</protein>
<proteinExistence type="predicted"/>
<feature type="transmembrane region" description="Helical" evidence="1">
    <location>
        <begin position="95"/>
        <end position="116"/>
    </location>
</feature>
<feature type="transmembrane region" description="Helical" evidence="1">
    <location>
        <begin position="128"/>
        <end position="147"/>
    </location>
</feature>
<feature type="domain" description="DUF1648" evidence="2">
    <location>
        <begin position="15"/>
        <end position="59"/>
    </location>
</feature>
<evidence type="ECO:0000256" key="1">
    <source>
        <dbReference type="SAM" id="Phobius"/>
    </source>
</evidence>
<dbReference type="Pfam" id="PF07853">
    <property type="entry name" value="DUF1648"/>
    <property type="match status" value="1"/>
</dbReference>
<evidence type="ECO:0000259" key="2">
    <source>
        <dbReference type="Pfam" id="PF07853"/>
    </source>
</evidence>
<comment type="caution">
    <text evidence="3">The sequence shown here is derived from an EMBL/GenBank/DDBJ whole genome shotgun (WGS) entry which is preliminary data.</text>
</comment>
<keyword evidence="1" id="KW-0472">Membrane</keyword>
<reference evidence="3 4" key="1">
    <citation type="submission" date="2019-03" db="EMBL/GenBank/DDBJ databases">
        <authorList>
            <person name="Kim M.K.M."/>
        </authorList>
    </citation>
    <scope>NUCLEOTIDE SEQUENCE [LARGE SCALE GENOMIC DNA]</scope>
    <source>
        <strain evidence="3 4">17J68-15</strain>
    </source>
</reference>
<dbReference type="RefSeq" id="WP_131853107.1">
    <property type="nucleotide sequence ID" value="NZ_SKFH01000030.1"/>
</dbReference>
<evidence type="ECO:0000313" key="4">
    <source>
        <dbReference type="Proteomes" id="UP000295164"/>
    </source>
</evidence>
<dbReference type="InterPro" id="IPR012867">
    <property type="entry name" value="DUF1648"/>
</dbReference>
<keyword evidence="1" id="KW-0812">Transmembrane</keyword>
<organism evidence="3 4">
    <name type="scientific">Flaviaesturariibacter aridisoli</name>
    <dbReference type="NCBI Taxonomy" id="2545761"/>
    <lineage>
        <taxon>Bacteria</taxon>
        <taxon>Pseudomonadati</taxon>
        <taxon>Bacteroidota</taxon>
        <taxon>Chitinophagia</taxon>
        <taxon>Chitinophagales</taxon>
        <taxon>Chitinophagaceae</taxon>
        <taxon>Flaviaestuariibacter</taxon>
    </lineage>
</organism>
<dbReference type="EMBL" id="SKFH01000030">
    <property type="protein sequence ID" value="TCZ68074.1"/>
    <property type="molecule type" value="Genomic_DNA"/>
</dbReference>
<feature type="transmembrane region" description="Helical" evidence="1">
    <location>
        <begin position="53"/>
        <end position="74"/>
    </location>
</feature>
<accession>A0A4R4DY74</accession>
<dbReference type="AlphaFoldDB" id="A0A4R4DY74"/>
<sequence length="161" mass="17656">MAASTRLLGWLSGGLLLFCWLMVIRSFESLPTTIPIHFDGAGKPDNWAPKAGIWVLPVLASALYGLFSLLYRYADRLPQKAGTGDRQANLGLLRAFFLQLRFAIVLVMALGIFYSLQAALGKASTEPGGLVPFITLVLLAPTLLLLFRMLRTRPRKPAQKG</sequence>
<name>A0A4R4DY74_9BACT</name>
<keyword evidence="1" id="KW-1133">Transmembrane helix</keyword>
<dbReference type="Proteomes" id="UP000295164">
    <property type="component" value="Unassembled WGS sequence"/>
</dbReference>
<dbReference type="OrthoDB" id="9808690at2"/>
<keyword evidence="4" id="KW-1185">Reference proteome</keyword>
<evidence type="ECO:0000313" key="3">
    <source>
        <dbReference type="EMBL" id="TCZ68074.1"/>
    </source>
</evidence>
<gene>
    <name evidence="3" type="ORF">E0486_14695</name>
</gene>